<reference evidence="1" key="1">
    <citation type="submission" date="2023-03" db="EMBL/GenBank/DDBJ databases">
        <title>Lomoglobus Profundus gen. nov., sp. nov., a novel member of the phylum Verrucomicrobia, isolated from deep-marine sediment of South China Sea.</title>
        <authorList>
            <person name="Ahmad T."/>
            <person name="Ishaq S.E."/>
            <person name="Wang F."/>
        </authorList>
    </citation>
    <scope>NUCLEOTIDE SEQUENCE</scope>
    <source>
        <strain evidence="1">LMO-M01</strain>
    </source>
</reference>
<proteinExistence type="predicted"/>
<accession>A0AAF0CRZ6</accession>
<protein>
    <submittedName>
        <fullName evidence="1">Beta-galactosidase</fullName>
        <ecNumber evidence="1">3.2.1.23</ecNumber>
    </submittedName>
</protein>
<evidence type="ECO:0000313" key="2">
    <source>
        <dbReference type="Proteomes" id="UP001218638"/>
    </source>
</evidence>
<dbReference type="Gene3D" id="3.20.20.80">
    <property type="entry name" value="Glycosidases"/>
    <property type="match status" value="1"/>
</dbReference>
<dbReference type="GO" id="GO:0004565">
    <property type="term" value="F:beta-galactosidase activity"/>
    <property type="evidence" value="ECO:0007669"/>
    <property type="project" value="UniProtKB-EC"/>
</dbReference>
<dbReference type="RefSeq" id="WP_330929671.1">
    <property type="nucleotide sequence ID" value="NZ_CP119075.1"/>
</dbReference>
<keyword evidence="1" id="KW-0378">Hydrolase</keyword>
<dbReference type="EMBL" id="CP119075">
    <property type="protein sequence ID" value="WED66956.1"/>
    <property type="molecule type" value="Genomic_DNA"/>
</dbReference>
<keyword evidence="2" id="KW-1185">Reference proteome</keyword>
<dbReference type="AlphaFoldDB" id="A0AAF0CRZ6"/>
<dbReference type="EC" id="3.2.1.23" evidence="1"/>
<sequence length="727" mass="79056">MPPPLSARVELNADRPTLLLNDEPVAPLIYALSDCPGARWTWEEVPARNIAEFGRHGTRLFQADVWFEQMLTTDGSLDVTLARRQIAGVTDVVPGAAVMLRVHVNAPPAWCAAHPQECVGYADTEPHDPPRHGLVRPLADDALRPTRASFYSTAWQEWAHDRLREFCALLSASPEGNALFSIQIANGVYGEWHQFGFLHHDPDTGPAATAAFRHWLTTHYADDAALAKAWSHSGLTFATASVPNSPSREMATVGILRDPQTQRPVIDYFTFQHTALTEVVLALAATVKKSWPRPIVTAAFFGYFYSIFGRQAAGAQLAVRQALQSPHLDCFCSPQSYEPAAKGFGGTGNARGLIGVVRRAGKLWLDEMDTPTSQVGCPWEKDFTSTPADDIAIHRRNVLQPVTRGGGQWWYDFGPIGRTPNFSRGGNVGWWDTPELLAEVEAIQTIAAARHELPFLRPADVLLVHDPMSFCHTVSQRHPSAEFGKLPTTTSDPVTPLLVDDLLHGLYQSGLAFDEALLEELAELDLSPYKLILFATTPVITPAQREVIETRVATAGRHVALLGFAGWSDGDHAGPEVAQALSGVATVLHRPTVPQHNFNLDGVNSSLRLKNTIDLPAYAATPAQIMGTWSDGRPSVVRRDADNATWWNFALPPVAPVALHALGTLAGCHIVNAPGDCTLIGDGLLVVHTVDGGKRRLQFPRGPVIETEIPARSTTVFDGLTGARLLG</sequence>
<dbReference type="KEGG" id="slom:PXH66_08850"/>
<gene>
    <name evidence="1" type="ORF">PXH66_08850</name>
</gene>
<evidence type="ECO:0000313" key="1">
    <source>
        <dbReference type="EMBL" id="WED66956.1"/>
    </source>
</evidence>
<dbReference type="Proteomes" id="UP001218638">
    <property type="component" value="Chromosome"/>
</dbReference>
<keyword evidence="1" id="KW-0326">Glycosidase</keyword>
<name>A0AAF0CRZ6_9BACT</name>
<organism evidence="1 2">
    <name type="scientific">Synoicihabitans lomoniglobus</name>
    <dbReference type="NCBI Taxonomy" id="2909285"/>
    <lineage>
        <taxon>Bacteria</taxon>
        <taxon>Pseudomonadati</taxon>
        <taxon>Verrucomicrobiota</taxon>
        <taxon>Opitutia</taxon>
        <taxon>Opitutales</taxon>
        <taxon>Opitutaceae</taxon>
        <taxon>Synoicihabitans</taxon>
    </lineage>
</organism>